<evidence type="ECO:0000259" key="6">
    <source>
        <dbReference type="PROSITE" id="PS50123"/>
    </source>
</evidence>
<dbReference type="RefSeq" id="WP_400188115.1">
    <property type="nucleotide sequence ID" value="NZ_JBGORX010000005.1"/>
</dbReference>
<evidence type="ECO:0000313" key="8">
    <source>
        <dbReference type="Proteomes" id="UP001615550"/>
    </source>
</evidence>
<keyword evidence="5" id="KW-0949">S-adenosyl-L-methionine</keyword>
<protein>
    <recommendedName>
        <fullName evidence="2">protein-glutamate O-methyltransferase</fullName>
        <ecNumber evidence="2">2.1.1.80</ecNumber>
    </recommendedName>
</protein>
<dbReference type="EC" id="2.1.1.80" evidence="2"/>
<keyword evidence="4" id="KW-0808">Transferase</keyword>
<dbReference type="InterPro" id="IPR000780">
    <property type="entry name" value="CheR_MeTrfase"/>
</dbReference>
<dbReference type="InterPro" id="IPR022641">
    <property type="entry name" value="CheR_N"/>
</dbReference>
<dbReference type="SUPFAM" id="SSF47757">
    <property type="entry name" value="Chemotaxis receptor methyltransferase CheR, N-terminal domain"/>
    <property type="match status" value="1"/>
</dbReference>
<dbReference type="SUPFAM" id="SSF53335">
    <property type="entry name" value="S-adenosyl-L-methionine-dependent methyltransferases"/>
    <property type="match status" value="1"/>
</dbReference>
<evidence type="ECO:0000256" key="5">
    <source>
        <dbReference type="ARBA" id="ARBA00022691"/>
    </source>
</evidence>
<dbReference type="InterPro" id="IPR029063">
    <property type="entry name" value="SAM-dependent_MTases_sf"/>
</dbReference>
<dbReference type="Gene3D" id="1.10.155.10">
    <property type="entry name" value="Chemotaxis receptor methyltransferase CheR, N-terminal domain"/>
    <property type="match status" value="1"/>
</dbReference>
<name>A0ABW8DBS7_9GAMM</name>
<evidence type="ECO:0000256" key="4">
    <source>
        <dbReference type="ARBA" id="ARBA00022679"/>
    </source>
</evidence>
<dbReference type="PRINTS" id="PR00996">
    <property type="entry name" value="CHERMTFRASE"/>
</dbReference>
<evidence type="ECO:0000256" key="2">
    <source>
        <dbReference type="ARBA" id="ARBA00012534"/>
    </source>
</evidence>
<dbReference type="Pfam" id="PF03705">
    <property type="entry name" value="CheR_N"/>
    <property type="match status" value="1"/>
</dbReference>
<dbReference type="InterPro" id="IPR050903">
    <property type="entry name" value="Bact_Chemotaxis_MeTrfase"/>
</dbReference>
<dbReference type="PANTHER" id="PTHR24422:SF21">
    <property type="entry name" value="CHEMOTAXIS PROTEIN METHYLTRANSFERASE 1"/>
    <property type="match status" value="1"/>
</dbReference>
<organism evidence="7 8">
    <name type="scientific">Legionella lytica</name>
    <dbReference type="NCBI Taxonomy" id="96232"/>
    <lineage>
        <taxon>Bacteria</taxon>
        <taxon>Pseudomonadati</taxon>
        <taxon>Pseudomonadota</taxon>
        <taxon>Gammaproteobacteria</taxon>
        <taxon>Legionellales</taxon>
        <taxon>Legionellaceae</taxon>
        <taxon>Legionella</taxon>
    </lineage>
</organism>
<reference evidence="7 8" key="1">
    <citation type="submission" date="2024-08" db="EMBL/GenBank/DDBJ databases">
        <title>Draft Genome Sequence of Legionella lytica strain DSB2004, Isolated From a Fire Sprinkler System.</title>
        <authorList>
            <person name="Everhart A.D."/>
            <person name="Kidane D.T."/>
            <person name="Farone A.L."/>
            <person name="Farone M.B."/>
        </authorList>
    </citation>
    <scope>NUCLEOTIDE SEQUENCE [LARGE SCALE GENOMIC DNA]</scope>
    <source>
        <strain evidence="7 8">DSB2004</strain>
    </source>
</reference>
<evidence type="ECO:0000313" key="7">
    <source>
        <dbReference type="EMBL" id="MFJ1269291.1"/>
    </source>
</evidence>
<comment type="catalytic activity">
    <reaction evidence="1">
        <text>L-glutamyl-[protein] + S-adenosyl-L-methionine = [protein]-L-glutamate 5-O-methyl ester + S-adenosyl-L-homocysteine</text>
        <dbReference type="Rhea" id="RHEA:24452"/>
        <dbReference type="Rhea" id="RHEA-COMP:10208"/>
        <dbReference type="Rhea" id="RHEA-COMP:10311"/>
        <dbReference type="ChEBI" id="CHEBI:29973"/>
        <dbReference type="ChEBI" id="CHEBI:57856"/>
        <dbReference type="ChEBI" id="CHEBI:59789"/>
        <dbReference type="ChEBI" id="CHEBI:82795"/>
        <dbReference type="EC" id="2.1.1.80"/>
    </reaction>
</comment>
<feature type="domain" description="CheR-type methyltransferase" evidence="6">
    <location>
        <begin position="1"/>
        <end position="258"/>
    </location>
</feature>
<accession>A0ABW8DBS7</accession>
<dbReference type="InterPro" id="IPR036804">
    <property type="entry name" value="CheR_N_sf"/>
</dbReference>
<dbReference type="SMART" id="SM00138">
    <property type="entry name" value="MeTrc"/>
    <property type="match status" value="1"/>
</dbReference>
<gene>
    <name evidence="7" type="ORF">ACD661_12055</name>
</gene>
<proteinExistence type="predicted"/>
<dbReference type="PANTHER" id="PTHR24422">
    <property type="entry name" value="CHEMOTAXIS PROTEIN METHYLTRANSFERASE"/>
    <property type="match status" value="1"/>
</dbReference>
<evidence type="ECO:0000256" key="1">
    <source>
        <dbReference type="ARBA" id="ARBA00001541"/>
    </source>
</evidence>
<dbReference type="InterPro" id="IPR022642">
    <property type="entry name" value="CheR_C"/>
</dbReference>
<sequence>MDNNNFEFVREFLKKETAIVLDPTKEYLVESRLTPLSKELGFTSLDALINSFKGNPSENIKLRMIDAMTINETLFFRDIHPFEVLKNKILPEIIAKKGEKKLEIWCAAASSGQEPYTIAMIIKELETLLAGWVINIIGSDISEKMLFRAKNGIYNQLEVNRGLPLPYLAKYFQKKGSEWQISQEIRDMVQFQKINLMKPWTIPRMDLIFMRNVLIYFSVETKKEIVQRVENTLHPSGYLFLGGAETTMGINDQFERAGIDKVPCYQLKIKH</sequence>
<dbReference type="EMBL" id="JBGORX010000005">
    <property type="protein sequence ID" value="MFJ1269291.1"/>
    <property type="molecule type" value="Genomic_DNA"/>
</dbReference>
<dbReference type="Gene3D" id="3.40.50.150">
    <property type="entry name" value="Vaccinia Virus protein VP39"/>
    <property type="match status" value="1"/>
</dbReference>
<comment type="caution">
    <text evidence="7">The sequence shown here is derived from an EMBL/GenBank/DDBJ whole genome shotgun (WGS) entry which is preliminary data.</text>
</comment>
<evidence type="ECO:0000256" key="3">
    <source>
        <dbReference type="ARBA" id="ARBA00022603"/>
    </source>
</evidence>
<dbReference type="PROSITE" id="PS50123">
    <property type="entry name" value="CHER"/>
    <property type="match status" value="1"/>
</dbReference>
<keyword evidence="3" id="KW-0489">Methyltransferase</keyword>
<dbReference type="Pfam" id="PF01739">
    <property type="entry name" value="CheR"/>
    <property type="match status" value="1"/>
</dbReference>
<keyword evidence="8" id="KW-1185">Reference proteome</keyword>
<dbReference type="Proteomes" id="UP001615550">
    <property type="component" value="Unassembled WGS sequence"/>
</dbReference>